<accession>A0AAX4JW53</accession>
<evidence type="ECO:0000313" key="2">
    <source>
        <dbReference type="Proteomes" id="UP001355207"/>
    </source>
</evidence>
<dbReference type="PANTHER" id="PTHR45588:SF1">
    <property type="entry name" value="WW DOMAIN-CONTAINING PROTEIN"/>
    <property type="match status" value="1"/>
</dbReference>
<proteinExistence type="predicted"/>
<evidence type="ECO:0008006" key="3">
    <source>
        <dbReference type="Google" id="ProtNLM"/>
    </source>
</evidence>
<name>A0AAX4JW53_9TREE</name>
<dbReference type="GeneID" id="91095227"/>
<evidence type="ECO:0000313" key="1">
    <source>
        <dbReference type="EMBL" id="WWC89632.1"/>
    </source>
</evidence>
<gene>
    <name evidence="1" type="ORF">L201_004557</name>
</gene>
<dbReference type="RefSeq" id="XP_066076395.1">
    <property type="nucleotide sequence ID" value="XM_066220298.1"/>
</dbReference>
<dbReference type="EMBL" id="CP144102">
    <property type="protein sequence ID" value="WWC89632.1"/>
    <property type="molecule type" value="Genomic_DNA"/>
</dbReference>
<keyword evidence="2" id="KW-1185">Reference proteome</keyword>
<dbReference type="Gene3D" id="1.25.40.10">
    <property type="entry name" value="Tetratricopeptide repeat domain"/>
    <property type="match status" value="2"/>
</dbReference>
<sequence length="578" mass="66114">MSSSKTNGITNGDLKLSPPDIASYPYNLGTYTCTVDTSSADCQTWFDRGLIWSYGFHHEEAERCFRYAAACDPECAMAYWGIAYAGGPNYNKAWERFDEADLKKALHKCHRASSKAKELASISLEVALIEALCARFPSERSGDFNHWNQTYSEEMGKVYEKHGDHLDVIALYADSLMALAPWQLWDMHTGAPREDVRTLHIQSTLQKALENPQSLVHPGILHFYIHLMELSAKPELAIPAADRLRGLVPDGGHLNHMPGHIDLLIGDYRKAISTNLEAIRGDEIYMNNGSTTDFYTFYRLHDYTFPIYAGMFNGQFRICMETVKKMEKSLTEDLLRISSPPMIDWMEGFKSYRVHILVRFGKWDDILKLTFPEDREFYCVTTTILHYARALSFSVLGRVEEAIAERELFRETRKKIYPSRFEFPNSWQDILNVAETMLTGELEYRRGNYTFAFEQLRESIKYYDNLIYAEPWGWMQPPRHAYAALQLEQGNVEEAAKTYAEDLGFSNSLPRATRHPNNVWALHGYHECLLRLGRNDEAKIVEPQLTLALAIADVSIESSCFCRRVQPGANQSACCGIN</sequence>
<dbReference type="InterPro" id="IPR011990">
    <property type="entry name" value="TPR-like_helical_dom_sf"/>
</dbReference>
<organism evidence="1 2">
    <name type="scientific">Kwoniella dendrophila CBS 6074</name>
    <dbReference type="NCBI Taxonomy" id="1295534"/>
    <lineage>
        <taxon>Eukaryota</taxon>
        <taxon>Fungi</taxon>
        <taxon>Dikarya</taxon>
        <taxon>Basidiomycota</taxon>
        <taxon>Agaricomycotina</taxon>
        <taxon>Tremellomycetes</taxon>
        <taxon>Tremellales</taxon>
        <taxon>Cryptococcaceae</taxon>
        <taxon>Kwoniella</taxon>
    </lineage>
</organism>
<protein>
    <recommendedName>
        <fullName evidence="3">TPR domain-containing protein</fullName>
    </recommendedName>
</protein>
<dbReference type="Proteomes" id="UP001355207">
    <property type="component" value="Chromosome 5"/>
</dbReference>
<reference evidence="1 2" key="1">
    <citation type="submission" date="2024-01" db="EMBL/GenBank/DDBJ databases">
        <title>Comparative genomics of Cryptococcus and Kwoniella reveals pathogenesis evolution and contrasting modes of karyotype evolution via chromosome fusion or intercentromeric recombination.</title>
        <authorList>
            <person name="Coelho M.A."/>
            <person name="David-Palma M."/>
            <person name="Shea T."/>
            <person name="Bowers K."/>
            <person name="McGinley-Smith S."/>
            <person name="Mohammad A.W."/>
            <person name="Gnirke A."/>
            <person name="Yurkov A.M."/>
            <person name="Nowrousian M."/>
            <person name="Sun S."/>
            <person name="Cuomo C.A."/>
            <person name="Heitman J."/>
        </authorList>
    </citation>
    <scope>NUCLEOTIDE SEQUENCE [LARGE SCALE GENOMIC DNA]</scope>
    <source>
        <strain evidence="1 2">CBS 6074</strain>
    </source>
</reference>
<dbReference type="AlphaFoldDB" id="A0AAX4JW53"/>
<dbReference type="SUPFAM" id="SSF48452">
    <property type="entry name" value="TPR-like"/>
    <property type="match status" value="2"/>
</dbReference>
<dbReference type="PANTHER" id="PTHR45588">
    <property type="entry name" value="TPR DOMAIN-CONTAINING PROTEIN"/>
    <property type="match status" value="1"/>
</dbReference>